<evidence type="ECO:0000313" key="2">
    <source>
        <dbReference type="EMBL" id="KAJ1211154.1"/>
    </source>
</evidence>
<name>A0AAV7WDS2_PLEWA</name>
<feature type="region of interest" description="Disordered" evidence="1">
    <location>
        <begin position="202"/>
        <end position="223"/>
    </location>
</feature>
<evidence type="ECO:0000313" key="3">
    <source>
        <dbReference type="Proteomes" id="UP001066276"/>
    </source>
</evidence>
<sequence length="326" mass="34838">HHARVSCTRSHTASRAGHNCKTHAHRVPGRNLCCASPLPGTHHPRAPCTRTHTGWAPLQNPCPPGARAQSVLCQCLSRADTTPGSRAHDHTLLHGLGATAKPMPTGCQGAICAVPVPFQGRHHARVSCTRSHTASRAGHHCKTHAHRVPARNLPCARKGSRADDTLGTGAHITHRFTGWNHCKAHTHRVPGRYLQIAREGCPSRADTTPGPRAQDHTTLHGLGATAKPMPNGCQRAICHVLVKNDIPGHTPGPRAHDHTPLHGLGPAAKSMSTGCQGTIYLVLVKDALSGQTPHQGPVHEITRCFTHRRADQPCKTCTGWAQSAVL</sequence>
<keyword evidence="3" id="KW-1185">Reference proteome</keyword>
<reference evidence="2" key="1">
    <citation type="journal article" date="2022" name="bioRxiv">
        <title>Sequencing and chromosome-scale assembly of the giantPleurodeles waltlgenome.</title>
        <authorList>
            <person name="Brown T."/>
            <person name="Elewa A."/>
            <person name="Iarovenko S."/>
            <person name="Subramanian E."/>
            <person name="Araus A.J."/>
            <person name="Petzold A."/>
            <person name="Susuki M."/>
            <person name="Suzuki K.-i.T."/>
            <person name="Hayashi T."/>
            <person name="Toyoda A."/>
            <person name="Oliveira C."/>
            <person name="Osipova E."/>
            <person name="Leigh N.D."/>
            <person name="Simon A."/>
            <person name="Yun M.H."/>
        </authorList>
    </citation>
    <scope>NUCLEOTIDE SEQUENCE</scope>
    <source>
        <strain evidence="2">20211129_DDA</strain>
        <tissue evidence="2">Liver</tissue>
    </source>
</reference>
<dbReference type="Proteomes" id="UP001066276">
    <property type="component" value="Chromosome 1_2"/>
</dbReference>
<proteinExistence type="predicted"/>
<gene>
    <name evidence="2" type="ORF">NDU88_006515</name>
</gene>
<feature type="non-terminal residue" evidence="2">
    <location>
        <position position="1"/>
    </location>
</feature>
<dbReference type="AlphaFoldDB" id="A0AAV7WDS2"/>
<protein>
    <submittedName>
        <fullName evidence="2">Uncharacterized protein</fullName>
    </submittedName>
</protein>
<organism evidence="2 3">
    <name type="scientific">Pleurodeles waltl</name>
    <name type="common">Iberian ribbed newt</name>
    <dbReference type="NCBI Taxonomy" id="8319"/>
    <lineage>
        <taxon>Eukaryota</taxon>
        <taxon>Metazoa</taxon>
        <taxon>Chordata</taxon>
        <taxon>Craniata</taxon>
        <taxon>Vertebrata</taxon>
        <taxon>Euteleostomi</taxon>
        <taxon>Amphibia</taxon>
        <taxon>Batrachia</taxon>
        <taxon>Caudata</taxon>
        <taxon>Salamandroidea</taxon>
        <taxon>Salamandridae</taxon>
        <taxon>Pleurodelinae</taxon>
        <taxon>Pleurodeles</taxon>
    </lineage>
</organism>
<accession>A0AAV7WDS2</accession>
<evidence type="ECO:0000256" key="1">
    <source>
        <dbReference type="SAM" id="MobiDB-lite"/>
    </source>
</evidence>
<dbReference type="EMBL" id="JANPWB010000002">
    <property type="protein sequence ID" value="KAJ1211154.1"/>
    <property type="molecule type" value="Genomic_DNA"/>
</dbReference>
<comment type="caution">
    <text evidence="2">The sequence shown here is derived from an EMBL/GenBank/DDBJ whole genome shotgun (WGS) entry which is preliminary data.</text>
</comment>